<protein>
    <submittedName>
        <fullName evidence="2">Uncharacterized protein</fullName>
    </submittedName>
</protein>
<comment type="caution">
    <text evidence="2">The sequence shown here is derived from an EMBL/GenBank/DDBJ whole genome shotgun (WGS) entry which is preliminary data.</text>
</comment>
<reference evidence="2" key="1">
    <citation type="submission" date="2020-08" db="EMBL/GenBank/DDBJ databases">
        <title>Plant Genome Project.</title>
        <authorList>
            <person name="Zhang R.-G."/>
        </authorList>
    </citation>
    <scope>NUCLEOTIDE SEQUENCE</scope>
    <source>
        <strain evidence="2">WSP0</strain>
        <tissue evidence="2">Leaf</tissue>
    </source>
</reference>
<dbReference type="EMBL" id="JACTNZ010000007">
    <property type="protein sequence ID" value="KAG5538617.1"/>
    <property type="molecule type" value="Genomic_DNA"/>
</dbReference>
<dbReference type="AlphaFoldDB" id="A0AAV6JBT1"/>
<sequence length="61" mass="7004">MERKPTTAPPPRHLCLLYRYHRRLSPAIFAAADLLRSSRSTRLTFPASPQTPRRPRSLPPP</sequence>
<accession>A0AAV6JBT1</accession>
<name>A0AAV6JBT1_9ERIC</name>
<organism evidence="2 3">
    <name type="scientific">Rhododendron griersonianum</name>
    <dbReference type="NCBI Taxonomy" id="479676"/>
    <lineage>
        <taxon>Eukaryota</taxon>
        <taxon>Viridiplantae</taxon>
        <taxon>Streptophyta</taxon>
        <taxon>Embryophyta</taxon>
        <taxon>Tracheophyta</taxon>
        <taxon>Spermatophyta</taxon>
        <taxon>Magnoliopsida</taxon>
        <taxon>eudicotyledons</taxon>
        <taxon>Gunneridae</taxon>
        <taxon>Pentapetalae</taxon>
        <taxon>asterids</taxon>
        <taxon>Ericales</taxon>
        <taxon>Ericaceae</taxon>
        <taxon>Ericoideae</taxon>
        <taxon>Rhodoreae</taxon>
        <taxon>Rhododendron</taxon>
    </lineage>
</organism>
<evidence type="ECO:0000313" key="3">
    <source>
        <dbReference type="Proteomes" id="UP000823749"/>
    </source>
</evidence>
<proteinExistence type="predicted"/>
<feature type="region of interest" description="Disordered" evidence="1">
    <location>
        <begin position="39"/>
        <end position="61"/>
    </location>
</feature>
<keyword evidence="3" id="KW-1185">Reference proteome</keyword>
<dbReference type="Proteomes" id="UP000823749">
    <property type="component" value="Chromosome 7"/>
</dbReference>
<feature type="compositionally biased region" description="Polar residues" evidence="1">
    <location>
        <begin position="39"/>
        <end position="51"/>
    </location>
</feature>
<evidence type="ECO:0000256" key="1">
    <source>
        <dbReference type="SAM" id="MobiDB-lite"/>
    </source>
</evidence>
<gene>
    <name evidence="2" type="ORF">RHGRI_019247</name>
</gene>
<evidence type="ECO:0000313" key="2">
    <source>
        <dbReference type="EMBL" id="KAG5538617.1"/>
    </source>
</evidence>